<dbReference type="EMBL" id="JAACNH010000008">
    <property type="protein sequence ID" value="KAG8435696.1"/>
    <property type="molecule type" value="Genomic_DNA"/>
</dbReference>
<evidence type="ECO:0000256" key="3">
    <source>
        <dbReference type="ARBA" id="ARBA00022692"/>
    </source>
</evidence>
<evidence type="ECO:0000256" key="2">
    <source>
        <dbReference type="ARBA" id="ARBA00022475"/>
    </source>
</evidence>
<dbReference type="GO" id="GO:0005886">
    <property type="term" value="C:plasma membrane"/>
    <property type="evidence" value="ECO:0007669"/>
    <property type="project" value="UniProtKB-SubCell"/>
</dbReference>
<evidence type="ECO:0000256" key="5">
    <source>
        <dbReference type="ARBA" id="ARBA00022989"/>
    </source>
</evidence>
<proteinExistence type="inferred from homology"/>
<evidence type="ECO:0000256" key="8">
    <source>
        <dbReference type="ARBA" id="ARBA00023170"/>
    </source>
</evidence>
<keyword evidence="11" id="KW-0716">Sensory transduction</keyword>
<feature type="transmembrane region" description="Helical" evidence="11">
    <location>
        <begin position="6"/>
        <end position="27"/>
    </location>
</feature>
<sequence>MPLFVTFLFLFLLIVLENTVILTTVILDSHLHTPMYVFLCVLSCLDISYVSTTLPKLLTMIYTQRKTISFVGCMVQLYFFLSFVCTEFLLLAAMAYDRYVAICHPLHYSLIMSQKHCAKLLAVVGIIGFLDPGLFAVLISNLSYCSSNHIDHFFCDVSPVLKLTCSDTSILEILIYINGALVGSGALVLTQPLMFSLYCNSENLNVSRRTKSFSTCTSHLTCVGVFYGTIICMDTSP</sequence>
<feature type="transmembrane region" description="Helical" evidence="11">
    <location>
        <begin position="117"/>
        <end position="139"/>
    </location>
</feature>
<gene>
    <name evidence="13" type="ORF">GDO86_013579</name>
</gene>
<feature type="transmembrane region" description="Helical" evidence="11">
    <location>
        <begin position="75"/>
        <end position="96"/>
    </location>
</feature>
<evidence type="ECO:0000256" key="4">
    <source>
        <dbReference type="ARBA" id="ARBA00022725"/>
    </source>
</evidence>
<reference evidence="13" key="1">
    <citation type="thesis" date="2020" institute="ProQuest LLC" country="789 East Eisenhower Parkway, Ann Arbor, MI, USA">
        <title>Comparative Genomics and Chromosome Evolution.</title>
        <authorList>
            <person name="Mudd A.B."/>
        </authorList>
    </citation>
    <scope>NUCLEOTIDE SEQUENCE</scope>
    <source>
        <strain evidence="13">Female2</strain>
        <tissue evidence="13">Blood</tissue>
    </source>
</reference>
<dbReference type="PANTHER" id="PTHR26452">
    <property type="entry name" value="OLFACTORY RECEPTOR"/>
    <property type="match status" value="1"/>
</dbReference>
<protein>
    <recommendedName>
        <fullName evidence="11">Olfactory receptor</fullName>
    </recommendedName>
</protein>
<dbReference type="Pfam" id="PF13853">
    <property type="entry name" value="7tm_4"/>
    <property type="match status" value="1"/>
</dbReference>
<dbReference type="AlphaFoldDB" id="A0A8T2IZY5"/>
<dbReference type="PROSITE" id="PS50262">
    <property type="entry name" value="G_PROTEIN_RECEP_F1_2"/>
    <property type="match status" value="1"/>
</dbReference>
<dbReference type="InterPro" id="IPR000725">
    <property type="entry name" value="Olfact_rcpt"/>
</dbReference>
<dbReference type="PRINTS" id="PR00237">
    <property type="entry name" value="GPCRRHODOPSN"/>
</dbReference>
<evidence type="ECO:0000256" key="10">
    <source>
        <dbReference type="RuleBase" id="RU000688"/>
    </source>
</evidence>
<dbReference type="Proteomes" id="UP000812440">
    <property type="component" value="Chromosome 7"/>
</dbReference>
<evidence type="ECO:0000256" key="7">
    <source>
        <dbReference type="ARBA" id="ARBA00023136"/>
    </source>
</evidence>
<evidence type="ECO:0000313" key="14">
    <source>
        <dbReference type="Proteomes" id="UP000812440"/>
    </source>
</evidence>
<dbReference type="OrthoDB" id="5967130at2759"/>
<keyword evidence="8 10" id="KW-0675">Receptor</keyword>
<dbReference type="InterPro" id="IPR017452">
    <property type="entry name" value="GPCR_Rhodpsn_7TM"/>
</dbReference>
<dbReference type="PRINTS" id="PR00245">
    <property type="entry name" value="OLFACTORYR"/>
</dbReference>
<dbReference type="GO" id="GO:0004984">
    <property type="term" value="F:olfactory receptor activity"/>
    <property type="evidence" value="ECO:0007669"/>
    <property type="project" value="InterPro"/>
</dbReference>
<keyword evidence="4 11" id="KW-0552">Olfaction</keyword>
<dbReference type="CDD" id="cd13954">
    <property type="entry name" value="7tmA_OR"/>
    <property type="match status" value="1"/>
</dbReference>
<comment type="similarity">
    <text evidence="10">Belongs to the G-protein coupled receptor 1 family.</text>
</comment>
<keyword evidence="6 10" id="KW-0297">G-protein coupled receptor</keyword>
<keyword evidence="9 10" id="KW-0807">Transducer</keyword>
<comment type="caution">
    <text evidence="13">The sequence shown here is derived from an EMBL/GenBank/DDBJ whole genome shotgun (WGS) entry which is preliminary data.</text>
</comment>
<keyword evidence="3 10" id="KW-0812">Transmembrane</keyword>
<dbReference type="FunFam" id="1.20.1070.10:FF:000015">
    <property type="entry name" value="Olfactory receptor"/>
    <property type="match status" value="1"/>
</dbReference>
<feature type="domain" description="G-protein coupled receptors family 1 profile" evidence="12">
    <location>
        <begin position="17"/>
        <end position="237"/>
    </location>
</feature>
<feature type="transmembrane region" description="Helical" evidence="11">
    <location>
        <begin position="34"/>
        <end position="55"/>
    </location>
</feature>
<accession>A0A8T2IZY5</accession>
<evidence type="ECO:0000256" key="6">
    <source>
        <dbReference type="ARBA" id="ARBA00023040"/>
    </source>
</evidence>
<keyword evidence="7 11" id="KW-0472">Membrane</keyword>
<dbReference type="Gene3D" id="1.20.1070.10">
    <property type="entry name" value="Rhodopsin 7-helix transmembrane proteins"/>
    <property type="match status" value="1"/>
</dbReference>
<keyword evidence="2 11" id="KW-1003">Cell membrane</keyword>
<keyword evidence="14" id="KW-1185">Reference proteome</keyword>
<dbReference type="InterPro" id="IPR050516">
    <property type="entry name" value="Olfactory_GPCR"/>
</dbReference>
<keyword evidence="5 11" id="KW-1133">Transmembrane helix</keyword>
<organism evidence="13 14">
    <name type="scientific">Hymenochirus boettgeri</name>
    <name type="common">Congo dwarf clawed frog</name>
    <dbReference type="NCBI Taxonomy" id="247094"/>
    <lineage>
        <taxon>Eukaryota</taxon>
        <taxon>Metazoa</taxon>
        <taxon>Chordata</taxon>
        <taxon>Craniata</taxon>
        <taxon>Vertebrata</taxon>
        <taxon>Euteleostomi</taxon>
        <taxon>Amphibia</taxon>
        <taxon>Batrachia</taxon>
        <taxon>Anura</taxon>
        <taxon>Pipoidea</taxon>
        <taxon>Pipidae</taxon>
        <taxon>Pipinae</taxon>
        <taxon>Hymenochirus</taxon>
    </lineage>
</organism>
<evidence type="ECO:0000259" key="12">
    <source>
        <dbReference type="PROSITE" id="PS50262"/>
    </source>
</evidence>
<evidence type="ECO:0000256" key="1">
    <source>
        <dbReference type="ARBA" id="ARBA00004651"/>
    </source>
</evidence>
<evidence type="ECO:0000256" key="9">
    <source>
        <dbReference type="ARBA" id="ARBA00023224"/>
    </source>
</evidence>
<dbReference type="PROSITE" id="PS00237">
    <property type="entry name" value="G_PROTEIN_RECEP_F1_1"/>
    <property type="match status" value="1"/>
</dbReference>
<comment type="subcellular location">
    <subcellularLocation>
        <location evidence="1 11">Cell membrane</location>
        <topology evidence="1 11">Multi-pass membrane protein</topology>
    </subcellularLocation>
</comment>
<dbReference type="InterPro" id="IPR000276">
    <property type="entry name" value="GPCR_Rhodpsn"/>
</dbReference>
<name>A0A8T2IZY5_9PIPI</name>
<evidence type="ECO:0000256" key="11">
    <source>
        <dbReference type="RuleBase" id="RU363047"/>
    </source>
</evidence>
<feature type="transmembrane region" description="Helical" evidence="11">
    <location>
        <begin position="173"/>
        <end position="199"/>
    </location>
</feature>
<evidence type="ECO:0000313" key="13">
    <source>
        <dbReference type="EMBL" id="KAG8435696.1"/>
    </source>
</evidence>
<dbReference type="SUPFAM" id="SSF81321">
    <property type="entry name" value="Family A G protein-coupled receptor-like"/>
    <property type="match status" value="1"/>
</dbReference>
<dbReference type="GO" id="GO:0004930">
    <property type="term" value="F:G protein-coupled receptor activity"/>
    <property type="evidence" value="ECO:0007669"/>
    <property type="project" value="UniProtKB-KW"/>
</dbReference>